<dbReference type="SUPFAM" id="SSF52833">
    <property type="entry name" value="Thioredoxin-like"/>
    <property type="match status" value="1"/>
</dbReference>
<comment type="caution">
    <text evidence="3">The sequence shown here is derived from an EMBL/GenBank/DDBJ whole genome shotgun (WGS) entry which is preliminary data.</text>
</comment>
<dbReference type="Proteomes" id="UP001465755">
    <property type="component" value="Unassembled WGS sequence"/>
</dbReference>
<dbReference type="EMBL" id="JALJOQ010000158">
    <property type="protein sequence ID" value="KAK9792735.1"/>
    <property type="molecule type" value="Genomic_DNA"/>
</dbReference>
<dbReference type="Pfam" id="PF00085">
    <property type="entry name" value="Thioredoxin"/>
    <property type="match status" value="1"/>
</dbReference>
<accession>A0AAW1NU91</accession>
<proteinExistence type="predicted"/>
<feature type="domain" description="Thioredoxin" evidence="2">
    <location>
        <begin position="66"/>
        <end position="210"/>
    </location>
</feature>
<dbReference type="PANTHER" id="PTHR47912:SF1">
    <property type="entry name" value="THIOREDOXIN-LIKE 4, CHLOROPLASTIC"/>
    <property type="match status" value="1"/>
</dbReference>
<name>A0AAW1NU91_9CHLO</name>
<evidence type="ECO:0000256" key="1">
    <source>
        <dbReference type="SAM" id="MobiDB-lite"/>
    </source>
</evidence>
<keyword evidence="4" id="KW-1185">Reference proteome</keyword>
<dbReference type="PANTHER" id="PTHR47912">
    <property type="entry name" value="THIOREDOXIN-LIKE 4, CHLOROPLASTIC"/>
    <property type="match status" value="1"/>
</dbReference>
<evidence type="ECO:0000259" key="2">
    <source>
        <dbReference type="PROSITE" id="PS51352"/>
    </source>
</evidence>
<sequence>MQHLLSERCACSAVPSTSGREATVQPLVPQRFRPGGSSKRPICDRSAVIAAGILDSYRREQGIAVAEPPQKAEEPIEEEDDDWPEQNDDEVCTANCVREVHTAKQFDRAIASAPAETLVIVDFYRTACGSCKYISNGFVKLCMGSHAEHEPVQFLKHNVYDEAEEFTELGERLRIKVVPSFYFYKGGQLVDQFATRDRQRIAAAINKHLGDDVAGGEPVF</sequence>
<dbReference type="AlphaFoldDB" id="A0AAW1NU91"/>
<evidence type="ECO:0000313" key="3">
    <source>
        <dbReference type="EMBL" id="KAK9792735.1"/>
    </source>
</evidence>
<gene>
    <name evidence="3" type="ORF">WJX73_001490</name>
</gene>
<feature type="region of interest" description="Disordered" evidence="1">
    <location>
        <begin position="66"/>
        <end position="85"/>
    </location>
</feature>
<dbReference type="InterPro" id="IPR013766">
    <property type="entry name" value="Thioredoxin_domain"/>
</dbReference>
<evidence type="ECO:0000313" key="4">
    <source>
        <dbReference type="Proteomes" id="UP001465755"/>
    </source>
</evidence>
<reference evidence="3 4" key="1">
    <citation type="journal article" date="2024" name="Nat. Commun.">
        <title>Phylogenomics reveals the evolutionary origins of lichenization in chlorophyte algae.</title>
        <authorList>
            <person name="Puginier C."/>
            <person name="Libourel C."/>
            <person name="Otte J."/>
            <person name="Skaloud P."/>
            <person name="Haon M."/>
            <person name="Grisel S."/>
            <person name="Petersen M."/>
            <person name="Berrin J.G."/>
            <person name="Delaux P.M."/>
            <person name="Dal Grande F."/>
            <person name="Keller J."/>
        </authorList>
    </citation>
    <scope>NUCLEOTIDE SEQUENCE [LARGE SCALE GENOMIC DNA]</scope>
    <source>
        <strain evidence="3 4">SAG 2036</strain>
    </source>
</reference>
<dbReference type="InterPro" id="IPR036249">
    <property type="entry name" value="Thioredoxin-like_sf"/>
</dbReference>
<feature type="compositionally biased region" description="Acidic residues" evidence="1">
    <location>
        <begin position="75"/>
        <end position="85"/>
    </location>
</feature>
<dbReference type="Gene3D" id="3.40.30.10">
    <property type="entry name" value="Glutaredoxin"/>
    <property type="match status" value="1"/>
</dbReference>
<feature type="region of interest" description="Disordered" evidence="1">
    <location>
        <begin position="16"/>
        <end position="40"/>
    </location>
</feature>
<dbReference type="PROSITE" id="PS51352">
    <property type="entry name" value="THIOREDOXIN_2"/>
    <property type="match status" value="1"/>
</dbReference>
<dbReference type="InterPro" id="IPR044176">
    <property type="entry name" value="TRL4_chloroplastic"/>
</dbReference>
<organism evidence="3 4">
    <name type="scientific">Symbiochloris irregularis</name>
    <dbReference type="NCBI Taxonomy" id="706552"/>
    <lineage>
        <taxon>Eukaryota</taxon>
        <taxon>Viridiplantae</taxon>
        <taxon>Chlorophyta</taxon>
        <taxon>core chlorophytes</taxon>
        <taxon>Trebouxiophyceae</taxon>
        <taxon>Trebouxiales</taxon>
        <taxon>Trebouxiaceae</taxon>
        <taxon>Symbiochloris</taxon>
    </lineage>
</organism>
<protein>
    <recommendedName>
        <fullName evidence="2">Thioredoxin domain-containing protein</fullName>
    </recommendedName>
</protein>
<dbReference type="CDD" id="cd02947">
    <property type="entry name" value="TRX_family"/>
    <property type="match status" value="1"/>
</dbReference>